<keyword evidence="3" id="KW-1185">Reference proteome</keyword>
<protein>
    <submittedName>
        <fullName evidence="2">Uncharacterized protein</fullName>
    </submittedName>
</protein>
<feature type="compositionally biased region" description="Pro residues" evidence="1">
    <location>
        <begin position="102"/>
        <end position="120"/>
    </location>
</feature>
<name>A0AAE1NQL1_9EUCA</name>
<reference evidence="2" key="1">
    <citation type="submission" date="2023-11" db="EMBL/GenBank/DDBJ databases">
        <title>Genome assemblies of two species of porcelain crab, Petrolisthes cinctipes and Petrolisthes manimaculis (Anomura: Porcellanidae).</title>
        <authorList>
            <person name="Angst P."/>
        </authorList>
    </citation>
    <scope>NUCLEOTIDE SEQUENCE</scope>
    <source>
        <strain evidence="2">PB745_02</strain>
        <tissue evidence="2">Gill</tissue>
    </source>
</reference>
<dbReference type="Proteomes" id="UP001292094">
    <property type="component" value="Unassembled WGS sequence"/>
</dbReference>
<evidence type="ECO:0000313" key="3">
    <source>
        <dbReference type="Proteomes" id="UP001292094"/>
    </source>
</evidence>
<gene>
    <name evidence="2" type="ORF">Pmani_033022</name>
</gene>
<comment type="caution">
    <text evidence="2">The sequence shown here is derived from an EMBL/GenBank/DDBJ whole genome shotgun (WGS) entry which is preliminary data.</text>
</comment>
<evidence type="ECO:0000256" key="1">
    <source>
        <dbReference type="SAM" id="MobiDB-lite"/>
    </source>
</evidence>
<dbReference type="EMBL" id="JAWZYT010004311">
    <property type="protein sequence ID" value="KAK4294343.1"/>
    <property type="molecule type" value="Genomic_DNA"/>
</dbReference>
<accession>A0AAE1NQL1</accession>
<feature type="region of interest" description="Disordered" evidence="1">
    <location>
        <begin position="102"/>
        <end position="129"/>
    </location>
</feature>
<dbReference type="AlphaFoldDB" id="A0AAE1NQL1"/>
<evidence type="ECO:0000313" key="2">
    <source>
        <dbReference type="EMBL" id="KAK4294343.1"/>
    </source>
</evidence>
<proteinExistence type="predicted"/>
<sequence>MGTPCISQYETNERGCPAKTTCDKEGQPETKWDNLRQDEGKVNQDEGKVNQDEGKVRQDEGKVRQDEGTVRQDKGKVTCPQQSAGCYLLLNLWHPPLPLLWLPPPPPLPYPGSLPSPHNPPSATCSKEE</sequence>
<feature type="compositionally biased region" description="Basic and acidic residues" evidence="1">
    <location>
        <begin position="21"/>
        <end position="76"/>
    </location>
</feature>
<organism evidence="2 3">
    <name type="scientific">Petrolisthes manimaculis</name>
    <dbReference type="NCBI Taxonomy" id="1843537"/>
    <lineage>
        <taxon>Eukaryota</taxon>
        <taxon>Metazoa</taxon>
        <taxon>Ecdysozoa</taxon>
        <taxon>Arthropoda</taxon>
        <taxon>Crustacea</taxon>
        <taxon>Multicrustacea</taxon>
        <taxon>Malacostraca</taxon>
        <taxon>Eumalacostraca</taxon>
        <taxon>Eucarida</taxon>
        <taxon>Decapoda</taxon>
        <taxon>Pleocyemata</taxon>
        <taxon>Anomura</taxon>
        <taxon>Galatheoidea</taxon>
        <taxon>Porcellanidae</taxon>
        <taxon>Petrolisthes</taxon>
    </lineage>
</organism>
<feature type="region of interest" description="Disordered" evidence="1">
    <location>
        <begin position="13"/>
        <end position="76"/>
    </location>
</feature>